<dbReference type="PANTHER" id="PTHR21043">
    <property type="entry name" value="IOJAP SUPERFAMILY ORTHOLOG"/>
    <property type="match status" value="1"/>
</dbReference>
<feature type="compositionally biased region" description="Basic and acidic residues" evidence="6">
    <location>
        <begin position="80"/>
        <end position="90"/>
    </location>
</feature>
<proteinExistence type="inferred from homology"/>
<reference evidence="7" key="2">
    <citation type="submission" date="2025-09" db="UniProtKB">
        <authorList>
            <consortium name="Ensembl"/>
        </authorList>
    </citation>
    <scope>IDENTIFICATION</scope>
    <source>
        <strain evidence="7">Glennie</strain>
    </source>
</reference>
<dbReference type="Bgee" id="ENSOANG00000037543">
    <property type="expression patterns" value="Expressed in heart and 8 other cell types or tissues"/>
</dbReference>
<dbReference type="Gene3D" id="3.30.460.10">
    <property type="entry name" value="Beta Polymerase, domain 2"/>
    <property type="match status" value="1"/>
</dbReference>
<dbReference type="Pfam" id="PF02410">
    <property type="entry name" value="RsfS"/>
    <property type="match status" value="1"/>
</dbReference>
<accession>A0A6I8PDF0</accession>
<keyword evidence="3" id="KW-0496">Mitochondrion</keyword>
<comment type="similarity">
    <text evidence="2">Belongs to the Iojap/RsfS family.</text>
</comment>
<dbReference type="GeneID" id="100083116"/>
<dbReference type="GO" id="GO:0005829">
    <property type="term" value="C:cytosol"/>
    <property type="evidence" value="ECO:0007669"/>
    <property type="project" value="Ensembl"/>
</dbReference>
<evidence type="ECO:0000256" key="4">
    <source>
        <dbReference type="ARBA" id="ARBA00053669"/>
    </source>
</evidence>
<dbReference type="OMA" id="QLKCPSE"/>
<gene>
    <name evidence="7" type="primary">MALSU1</name>
</gene>
<dbReference type="PANTHER" id="PTHR21043:SF0">
    <property type="entry name" value="MITOCHONDRIAL ASSEMBLY OF RIBOSOMAL LARGE SUBUNIT PROTEIN 1"/>
    <property type="match status" value="1"/>
</dbReference>
<dbReference type="RefSeq" id="XP_028926478.1">
    <property type="nucleotide sequence ID" value="XM_029070645.2"/>
</dbReference>
<name>A0A6I8PDF0_ORNAN</name>
<sequence length="234" mass="26285">MAPCARLLRPPCSAGLLRLFGLPRPALGVRPPPRCRAAVSGRGGRPEGPRPPWLLSWSRCAISARGLHDDGRSVPPQPNPHRDPAGHTDPKFDIDMVVSLLRQENAKDICVIQVPPEMKYTDYFLVVSGSSTRHLHAMANYLVKVYKQLKCPSEPHVLIEGKSTEDWLCIDFGKMVVHLMLPQTREFYELEKLWTLRSYDDQLALIAPESLPEDFILDFAEDDSEYTVTGVDSK</sequence>
<dbReference type="InterPro" id="IPR004394">
    <property type="entry name" value="Iojap/RsfS/C7orf30"/>
</dbReference>
<dbReference type="Proteomes" id="UP000002279">
    <property type="component" value="Unplaced"/>
</dbReference>
<dbReference type="InterPro" id="IPR043519">
    <property type="entry name" value="NT_sf"/>
</dbReference>
<feature type="region of interest" description="Disordered" evidence="6">
    <location>
        <begin position="68"/>
        <end position="90"/>
    </location>
</feature>
<dbReference type="AlphaFoldDB" id="A0A6I8PDF0"/>
<dbReference type="OrthoDB" id="21330at2759"/>
<dbReference type="KEGG" id="oaa:100083116"/>
<dbReference type="FunFam" id="3.30.460.10:FF:000018">
    <property type="entry name" value="Mitochondrial assembly of ribosomal large subunit 1"/>
    <property type="match status" value="1"/>
</dbReference>
<dbReference type="GO" id="GO:0090071">
    <property type="term" value="P:negative regulation of ribosome biogenesis"/>
    <property type="evidence" value="ECO:0000318"/>
    <property type="project" value="GO_Central"/>
</dbReference>
<evidence type="ECO:0000256" key="3">
    <source>
        <dbReference type="ARBA" id="ARBA00023128"/>
    </source>
</evidence>
<dbReference type="GO" id="GO:0070130">
    <property type="term" value="P:negative regulation of mitochondrial translation"/>
    <property type="evidence" value="ECO:0007669"/>
    <property type="project" value="Ensembl"/>
</dbReference>
<evidence type="ECO:0000313" key="7">
    <source>
        <dbReference type="Ensembl" id="ENSOANP00000052664.1"/>
    </source>
</evidence>
<dbReference type="NCBIfam" id="TIGR00090">
    <property type="entry name" value="rsfS_iojap_ybeB"/>
    <property type="match status" value="1"/>
</dbReference>
<protein>
    <recommendedName>
        <fullName evidence="5">Mitochondrial assembly of ribosomal large subunit protein 1</fullName>
    </recommendedName>
</protein>
<organism evidence="7 8">
    <name type="scientific">Ornithorhynchus anatinus</name>
    <name type="common">Duckbill platypus</name>
    <dbReference type="NCBI Taxonomy" id="9258"/>
    <lineage>
        <taxon>Eukaryota</taxon>
        <taxon>Metazoa</taxon>
        <taxon>Chordata</taxon>
        <taxon>Craniata</taxon>
        <taxon>Vertebrata</taxon>
        <taxon>Euteleostomi</taxon>
        <taxon>Mammalia</taxon>
        <taxon>Monotremata</taxon>
        <taxon>Ornithorhynchidae</taxon>
        <taxon>Ornithorhynchus</taxon>
    </lineage>
</organism>
<dbReference type="GO" id="GO:0140978">
    <property type="term" value="F:mitochondrial large ribosomal subunit binding"/>
    <property type="evidence" value="ECO:0007669"/>
    <property type="project" value="Ensembl"/>
</dbReference>
<dbReference type="GeneTree" id="ENSGT00390000015035"/>
<dbReference type="FunCoup" id="A0A6I8PDF0">
    <property type="interactions" value="1149"/>
</dbReference>
<keyword evidence="8" id="KW-1185">Reference proteome</keyword>
<evidence type="ECO:0000256" key="5">
    <source>
        <dbReference type="ARBA" id="ARBA00073331"/>
    </source>
</evidence>
<dbReference type="GO" id="GO:0017148">
    <property type="term" value="P:negative regulation of translation"/>
    <property type="evidence" value="ECO:0000318"/>
    <property type="project" value="GO_Central"/>
</dbReference>
<evidence type="ECO:0000256" key="6">
    <source>
        <dbReference type="SAM" id="MobiDB-lite"/>
    </source>
</evidence>
<evidence type="ECO:0000313" key="8">
    <source>
        <dbReference type="Proteomes" id="UP000002279"/>
    </source>
</evidence>
<dbReference type="CTD" id="115416"/>
<dbReference type="HAMAP" id="MF_01477">
    <property type="entry name" value="Iojap_RsfS"/>
    <property type="match status" value="1"/>
</dbReference>
<dbReference type="GO" id="GO:0042273">
    <property type="term" value="P:ribosomal large subunit biogenesis"/>
    <property type="evidence" value="ECO:0007669"/>
    <property type="project" value="Ensembl"/>
</dbReference>
<comment type="subcellular location">
    <subcellularLocation>
        <location evidence="1">Mitochondrion</location>
    </subcellularLocation>
</comment>
<dbReference type="GO" id="GO:0005739">
    <property type="term" value="C:mitochondrion"/>
    <property type="evidence" value="ECO:0000318"/>
    <property type="project" value="GO_Central"/>
</dbReference>
<dbReference type="SUPFAM" id="SSF81301">
    <property type="entry name" value="Nucleotidyltransferase"/>
    <property type="match status" value="1"/>
</dbReference>
<dbReference type="InParanoid" id="A0A6I8PDF0"/>
<evidence type="ECO:0000256" key="2">
    <source>
        <dbReference type="ARBA" id="ARBA00010574"/>
    </source>
</evidence>
<dbReference type="Ensembl" id="ENSOANT00000057581.1">
    <property type="protein sequence ID" value="ENSOANP00000052664.1"/>
    <property type="gene ID" value="ENSOANG00000037543.1"/>
</dbReference>
<evidence type="ECO:0000256" key="1">
    <source>
        <dbReference type="ARBA" id="ARBA00004173"/>
    </source>
</evidence>
<reference evidence="7" key="1">
    <citation type="submission" date="2025-08" db="UniProtKB">
        <authorList>
            <consortium name="Ensembl"/>
        </authorList>
    </citation>
    <scope>IDENTIFICATION</scope>
    <source>
        <strain evidence="7">Glennie</strain>
    </source>
</reference>
<dbReference type="GO" id="GO:0043023">
    <property type="term" value="F:ribosomal large subunit binding"/>
    <property type="evidence" value="ECO:0000318"/>
    <property type="project" value="GO_Central"/>
</dbReference>
<comment type="function">
    <text evidence="4">Required for normal mitochondrial ribosome function and mitochondrial translation. May play a role in ribosome biogenesis by preventing premature association of the 28S and 39S ribosomal subunits. Interacts with mitochondrial ribosomal protein uL14m (MRPL14), probably blocking formation of intersubunit bridge B8, preventing association of the 28S and 39S ribosomal subunits. Addition to isolated mitochondrial ribosomal subunits partially inhibits translation, probably by interfering with the association of the 28S and 39S ribosomal subunits and the formation of functional ribosomes. May also participate in the assembly and/or regulation of the stability of the large subunit of the mitochondrial ribosome. May function as a ribosomal silencing factor.</text>
</comment>